<organism evidence="1 2">
    <name type="scientific">Stenomitos frigidus AS-A4</name>
    <dbReference type="NCBI Taxonomy" id="2933935"/>
    <lineage>
        <taxon>Bacteria</taxon>
        <taxon>Bacillati</taxon>
        <taxon>Cyanobacteriota</taxon>
        <taxon>Cyanophyceae</taxon>
        <taxon>Leptolyngbyales</taxon>
        <taxon>Leptolyngbyaceae</taxon>
        <taxon>Stenomitos</taxon>
    </lineage>
</organism>
<evidence type="ECO:0000313" key="1">
    <source>
        <dbReference type="EMBL" id="MEP1062233.1"/>
    </source>
</evidence>
<proteinExistence type="predicted"/>
<protein>
    <submittedName>
        <fullName evidence="1">Uncharacterized protein</fullName>
    </submittedName>
</protein>
<keyword evidence="2" id="KW-1185">Reference proteome</keyword>
<dbReference type="EMBL" id="JAMPLM010000058">
    <property type="protein sequence ID" value="MEP1062233.1"/>
    <property type="molecule type" value="Genomic_DNA"/>
</dbReference>
<evidence type="ECO:0000313" key="2">
    <source>
        <dbReference type="Proteomes" id="UP001476950"/>
    </source>
</evidence>
<reference evidence="1 2" key="1">
    <citation type="submission" date="2022-04" db="EMBL/GenBank/DDBJ databases">
        <title>Positive selection, recombination, and allopatry shape intraspecific diversity of widespread and dominant cyanobacteria.</title>
        <authorList>
            <person name="Wei J."/>
            <person name="Shu W."/>
            <person name="Hu C."/>
        </authorList>
    </citation>
    <scope>NUCLEOTIDE SEQUENCE [LARGE SCALE GENOMIC DNA]</scope>
    <source>
        <strain evidence="1 2">AS-A4</strain>
    </source>
</reference>
<dbReference type="RefSeq" id="WP_190452737.1">
    <property type="nucleotide sequence ID" value="NZ_JAMPLM010000058.1"/>
</dbReference>
<accession>A0ABV0KT62</accession>
<name>A0ABV0KT62_9CYAN</name>
<sequence length="66" mass="7372">MKAKFRLKLPRIQTVEVAVATVFTLSACVDHAQPLVVKAEKLLYLSLAIARAVHEQQNSQGRNNKK</sequence>
<gene>
    <name evidence="1" type="ORF">NDI38_28065</name>
</gene>
<comment type="caution">
    <text evidence="1">The sequence shown here is derived from an EMBL/GenBank/DDBJ whole genome shotgun (WGS) entry which is preliminary data.</text>
</comment>
<dbReference type="Proteomes" id="UP001476950">
    <property type="component" value="Unassembled WGS sequence"/>
</dbReference>
<dbReference type="PROSITE" id="PS51257">
    <property type="entry name" value="PROKAR_LIPOPROTEIN"/>
    <property type="match status" value="1"/>
</dbReference>